<dbReference type="Gene3D" id="6.10.250.2860">
    <property type="match status" value="1"/>
</dbReference>
<dbReference type="Gene3D" id="3.40.50.11060">
    <property type="entry name" value="GTPase HflX, N-terminal domain"/>
    <property type="match status" value="1"/>
</dbReference>
<evidence type="ECO:0000256" key="4">
    <source>
        <dbReference type="ARBA" id="ARBA00022842"/>
    </source>
</evidence>
<dbReference type="KEGG" id="crs:FQB35_08475"/>
<feature type="binding site" evidence="7">
    <location>
        <begin position="335"/>
        <end position="338"/>
    </location>
    <ligand>
        <name>GTP</name>
        <dbReference type="ChEBI" id="CHEBI:37565"/>
    </ligand>
</feature>
<evidence type="ECO:0000256" key="1">
    <source>
        <dbReference type="ARBA" id="ARBA00022490"/>
    </source>
</evidence>
<keyword evidence="11" id="KW-1185">Reference proteome</keyword>
<dbReference type="GO" id="GO:0005525">
    <property type="term" value="F:GTP binding"/>
    <property type="evidence" value="ECO:0007669"/>
    <property type="project" value="UniProtKB-UniRule"/>
</dbReference>
<dbReference type="Pfam" id="PF16360">
    <property type="entry name" value="GTP-bdg_M"/>
    <property type="match status" value="1"/>
</dbReference>
<sequence>MQFNENNEIIEFVEQRAILVGLSTGSKNEITTIENSLKELEELAKAAGAKVINTIIQNKQKIDSAFYIGKGKVEEIKILCDELDANLVIFNDELSGAQIRNLEESIERTIIDRTTLILDIFAQRAQSKEGKLQVELAQLQYRLPRLVGLGKSLSRTGAGIGTRGPGEKKLELDRRHILNRITDIKCQLKEIKKNREIQRKQRKKNEIPVVALVGYTNAGKSTLMNKLISKTGSLQEDKEVYVEDMLFATLDTAHRKIALPSKEEFILIDTVGFVSKLPHALVEAFKATLEEVEYADLLLHVVDATNQDYEMQMKVTNKVLGELNVKDKRMILVFNKIDKIENIHIPSGEDIIHISALEEIGIDRLLCKIKEKIFADMKKAILLLPYDRGDIVSYLCDKTKMDKCVYKENGVLIETYLALADYNKYKNYMILNEME</sequence>
<dbReference type="PANTHER" id="PTHR10229">
    <property type="entry name" value="GTP-BINDING PROTEIN HFLX"/>
    <property type="match status" value="1"/>
</dbReference>
<accession>A0A5C0SI20</accession>
<evidence type="ECO:0000256" key="7">
    <source>
        <dbReference type="PIRSR" id="PIRSR006809-1"/>
    </source>
</evidence>
<dbReference type="InterPro" id="IPR016496">
    <property type="entry name" value="GTPase_HflX"/>
</dbReference>
<dbReference type="NCBIfam" id="TIGR03156">
    <property type="entry name" value="GTP_HflX"/>
    <property type="match status" value="1"/>
</dbReference>
<comment type="similarity">
    <text evidence="6">Belongs to the TRAFAC class OBG-HflX-like GTPase superfamily. HflX GTPase family.</text>
</comment>
<dbReference type="InterPro" id="IPR005225">
    <property type="entry name" value="Small_GTP-bd"/>
</dbReference>
<dbReference type="InterPro" id="IPR042108">
    <property type="entry name" value="GTPase_HflX_N_sf"/>
</dbReference>
<comment type="cofactor">
    <cofactor evidence="8">
        <name>Mg(2+)</name>
        <dbReference type="ChEBI" id="CHEBI:18420"/>
    </cofactor>
</comment>
<dbReference type="EMBL" id="CP042243">
    <property type="protein sequence ID" value="QEK13632.1"/>
    <property type="molecule type" value="Genomic_DNA"/>
</dbReference>
<keyword evidence="4 8" id="KW-0460">Magnesium</keyword>
<dbReference type="RefSeq" id="WP_148810804.1">
    <property type="nucleotide sequence ID" value="NZ_CP042243.1"/>
</dbReference>
<dbReference type="PIRSF" id="PIRSF006809">
    <property type="entry name" value="GTP-binding_hflX_prd"/>
    <property type="match status" value="1"/>
</dbReference>
<gene>
    <name evidence="6 10" type="primary">hflX</name>
    <name evidence="10" type="ORF">FQB35_08475</name>
</gene>
<feature type="binding site" evidence="8">
    <location>
        <position position="221"/>
    </location>
    <ligand>
        <name>Mg(2+)</name>
        <dbReference type="ChEBI" id="CHEBI:18420"/>
    </ligand>
</feature>
<feature type="binding site" evidence="7">
    <location>
        <begin position="355"/>
        <end position="357"/>
    </location>
    <ligand>
        <name>GTP</name>
        <dbReference type="ChEBI" id="CHEBI:37565"/>
    </ligand>
</feature>
<protein>
    <recommendedName>
        <fullName evidence="6">GTPase HflX</fullName>
    </recommendedName>
    <alternativeName>
        <fullName evidence="6">GTP-binding protein HflX</fullName>
    </alternativeName>
</protein>
<feature type="binding site" evidence="7">
    <location>
        <begin position="247"/>
        <end position="251"/>
    </location>
    <ligand>
        <name>GTP</name>
        <dbReference type="ChEBI" id="CHEBI:37565"/>
    </ligand>
</feature>
<evidence type="ECO:0000256" key="3">
    <source>
        <dbReference type="ARBA" id="ARBA00022741"/>
    </source>
</evidence>
<dbReference type="GO" id="GO:0005737">
    <property type="term" value="C:cytoplasm"/>
    <property type="evidence" value="ECO:0007669"/>
    <property type="project" value="UniProtKB-SubCell"/>
</dbReference>
<name>A0A5C0SI20_CRATE</name>
<feature type="binding site" evidence="7">
    <location>
        <begin position="269"/>
        <end position="272"/>
    </location>
    <ligand>
        <name>GTP</name>
        <dbReference type="ChEBI" id="CHEBI:37565"/>
    </ligand>
</feature>
<comment type="function">
    <text evidence="6">GTPase that associates with the 50S ribosomal subunit and may have a role during protein synthesis or ribosome biogenesis.</text>
</comment>
<dbReference type="Pfam" id="PF01926">
    <property type="entry name" value="MMR_HSR1"/>
    <property type="match status" value="1"/>
</dbReference>
<dbReference type="OrthoDB" id="9812272at2"/>
<dbReference type="PRINTS" id="PR00326">
    <property type="entry name" value="GTP1OBG"/>
</dbReference>
<keyword evidence="1 6" id="KW-0963">Cytoplasm</keyword>
<evidence type="ECO:0000256" key="5">
    <source>
        <dbReference type="ARBA" id="ARBA00023134"/>
    </source>
</evidence>
<dbReference type="HAMAP" id="MF_00900">
    <property type="entry name" value="GTPase_HflX"/>
    <property type="match status" value="1"/>
</dbReference>
<comment type="subunit">
    <text evidence="6">Monomer. Associates with the 50S ribosomal subunit.</text>
</comment>
<dbReference type="PANTHER" id="PTHR10229:SF0">
    <property type="entry name" value="GTP-BINDING PROTEIN 6-RELATED"/>
    <property type="match status" value="1"/>
</dbReference>
<comment type="subcellular location">
    <subcellularLocation>
        <location evidence="6">Cytoplasm</location>
    </subcellularLocation>
    <text evidence="6">May associate with membranes.</text>
</comment>
<evidence type="ECO:0000313" key="11">
    <source>
        <dbReference type="Proteomes" id="UP000324646"/>
    </source>
</evidence>
<dbReference type="SUPFAM" id="SSF52540">
    <property type="entry name" value="P-loop containing nucleoside triphosphate hydrolases"/>
    <property type="match status" value="1"/>
</dbReference>
<dbReference type="InterPro" id="IPR027417">
    <property type="entry name" value="P-loop_NTPase"/>
</dbReference>
<dbReference type="PROSITE" id="PS51705">
    <property type="entry name" value="G_HFLX"/>
    <property type="match status" value="1"/>
</dbReference>
<dbReference type="InterPro" id="IPR006073">
    <property type="entry name" value="GTP-bd"/>
</dbReference>
<evidence type="ECO:0000259" key="9">
    <source>
        <dbReference type="PROSITE" id="PS51705"/>
    </source>
</evidence>
<keyword evidence="2 8" id="KW-0479">Metal-binding</keyword>
<feature type="binding site" evidence="8">
    <location>
        <position position="249"/>
    </location>
    <ligand>
        <name>Mg(2+)</name>
        <dbReference type="ChEBI" id="CHEBI:18420"/>
    </ligand>
</feature>
<evidence type="ECO:0000256" key="6">
    <source>
        <dbReference type="HAMAP-Rule" id="MF_00900"/>
    </source>
</evidence>
<dbReference type="GO" id="GO:0003924">
    <property type="term" value="F:GTPase activity"/>
    <property type="evidence" value="ECO:0007669"/>
    <property type="project" value="UniProtKB-UniRule"/>
</dbReference>
<dbReference type="FunFam" id="3.40.50.11060:FF:000001">
    <property type="entry name" value="GTPase HflX"/>
    <property type="match status" value="1"/>
</dbReference>
<feature type="binding site" evidence="7">
    <location>
        <begin position="214"/>
        <end position="221"/>
    </location>
    <ligand>
        <name>GTP</name>
        <dbReference type="ChEBI" id="CHEBI:37565"/>
    </ligand>
</feature>
<evidence type="ECO:0000313" key="10">
    <source>
        <dbReference type="EMBL" id="QEK13632.1"/>
    </source>
</evidence>
<dbReference type="GO" id="GO:0043022">
    <property type="term" value="F:ribosome binding"/>
    <property type="evidence" value="ECO:0007669"/>
    <property type="project" value="TreeGrafter"/>
</dbReference>
<dbReference type="AlphaFoldDB" id="A0A5C0SI20"/>
<dbReference type="InterPro" id="IPR025121">
    <property type="entry name" value="GTPase_HflX_N"/>
</dbReference>
<reference evidence="10 11" key="1">
    <citation type="submission" date="2019-07" db="EMBL/GenBank/DDBJ databases">
        <title>Complete genome of Crassaminicella thermophila SY095.</title>
        <authorList>
            <person name="Li X."/>
        </authorList>
    </citation>
    <scope>NUCLEOTIDE SEQUENCE [LARGE SCALE GENOMIC DNA]</scope>
    <source>
        <strain evidence="10 11">SY095</strain>
    </source>
</reference>
<feature type="domain" description="Hflx-type G" evidence="9">
    <location>
        <begin position="208"/>
        <end position="377"/>
    </location>
</feature>
<dbReference type="Proteomes" id="UP000324646">
    <property type="component" value="Chromosome"/>
</dbReference>
<dbReference type="Pfam" id="PF13167">
    <property type="entry name" value="GTP-bdg_N"/>
    <property type="match status" value="1"/>
</dbReference>
<dbReference type="InterPro" id="IPR032305">
    <property type="entry name" value="GTP-bd_M"/>
</dbReference>
<dbReference type="Gene3D" id="3.40.50.300">
    <property type="entry name" value="P-loop containing nucleotide triphosphate hydrolases"/>
    <property type="match status" value="1"/>
</dbReference>
<dbReference type="NCBIfam" id="TIGR00231">
    <property type="entry name" value="small_GTP"/>
    <property type="match status" value="1"/>
</dbReference>
<evidence type="ECO:0000256" key="8">
    <source>
        <dbReference type="PIRSR" id="PIRSR006809-2"/>
    </source>
</evidence>
<dbReference type="CDD" id="cd01878">
    <property type="entry name" value="HflX"/>
    <property type="match status" value="1"/>
</dbReference>
<evidence type="ECO:0000256" key="2">
    <source>
        <dbReference type="ARBA" id="ARBA00022723"/>
    </source>
</evidence>
<proteinExistence type="inferred from homology"/>
<organism evidence="10 11">
    <name type="scientific">Crassaminicella thermophila</name>
    <dbReference type="NCBI Taxonomy" id="2599308"/>
    <lineage>
        <taxon>Bacteria</taxon>
        <taxon>Bacillati</taxon>
        <taxon>Bacillota</taxon>
        <taxon>Clostridia</taxon>
        <taxon>Eubacteriales</taxon>
        <taxon>Clostridiaceae</taxon>
        <taxon>Crassaminicella</taxon>
    </lineage>
</organism>
<dbReference type="GO" id="GO:0046872">
    <property type="term" value="F:metal ion binding"/>
    <property type="evidence" value="ECO:0007669"/>
    <property type="project" value="UniProtKB-KW"/>
</dbReference>
<keyword evidence="5 6" id="KW-0342">GTP-binding</keyword>
<keyword evidence="3 6" id="KW-0547">Nucleotide-binding</keyword>
<dbReference type="InterPro" id="IPR030394">
    <property type="entry name" value="G_HFLX_dom"/>
</dbReference>